<dbReference type="Proteomes" id="UP000501945">
    <property type="component" value="Chromosome"/>
</dbReference>
<reference evidence="1 2" key="1">
    <citation type="submission" date="2019-12" db="EMBL/GenBank/DDBJ databases">
        <title>Whole genome sequences of Lactococcus raffinolactis strains isolated from sewage.</title>
        <authorList>
            <person name="Ybazeta G."/>
            <person name="Ross M."/>
            <person name="Brabant-Kirwan D."/>
            <person name="Saleh M."/>
            <person name="Dillon J.A."/>
            <person name="Splinter K."/>
            <person name="Nokhbeh R."/>
        </authorList>
    </citation>
    <scope>NUCLEOTIDE SEQUENCE [LARGE SCALE GENOMIC DNA]</scope>
    <source>
        <strain evidence="1 2">Lr_19_5</strain>
    </source>
</reference>
<dbReference type="EMBL" id="CP047616">
    <property type="protein sequence ID" value="QIW53701.1"/>
    <property type="molecule type" value="Genomic_DNA"/>
</dbReference>
<proteinExistence type="predicted"/>
<gene>
    <name evidence="1" type="ORF">GU336_05860</name>
</gene>
<accession>A0A6H0UC46</accession>
<protein>
    <submittedName>
        <fullName evidence="1">Uncharacterized protein</fullName>
    </submittedName>
</protein>
<organism evidence="1 2">
    <name type="scientific">Pseudolactococcus raffinolactis</name>
    <dbReference type="NCBI Taxonomy" id="1366"/>
    <lineage>
        <taxon>Bacteria</taxon>
        <taxon>Bacillati</taxon>
        <taxon>Bacillota</taxon>
        <taxon>Bacilli</taxon>
        <taxon>Lactobacillales</taxon>
        <taxon>Streptococcaceae</taxon>
        <taxon>Pseudolactococcus</taxon>
    </lineage>
</organism>
<dbReference type="RefSeq" id="WP_167838686.1">
    <property type="nucleotide sequence ID" value="NZ_CP047616.1"/>
</dbReference>
<evidence type="ECO:0000313" key="1">
    <source>
        <dbReference type="EMBL" id="QIW53701.1"/>
    </source>
</evidence>
<sequence length="164" mass="19126">MEVIPDIKNSIGYINVNQALSDVFGISVSLVKYKGIGNGENDVVGRNDFDMILKYQTWYFILEIGDTRTKGMMNQGRHGGRVNIFIPDSDWTEGWAPYIDDAGRRYTYLMNKFPEKTETWDVLMYGSLGYDLEGLRIRFQILKHYLDDQIRLKREENDRNSFGF</sequence>
<dbReference type="AlphaFoldDB" id="A0A6H0UC46"/>
<evidence type="ECO:0000313" key="2">
    <source>
        <dbReference type="Proteomes" id="UP000501945"/>
    </source>
</evidence>
<name>A0A6H0UC46_9LACT</name>